<evidence type="ECO:0000256" key="2">
    <source>
        <dbReference type="ARBA" id="ARBA00022490"/>
    </source>
</evidence>
<evidence type="ECO:0008006" key="8">
    <source>
        <dbReference type="Google" id="ProtNLM"/>
    </source>
</evidence>
<dbReference type="SMART" id="SM00365">
    <property type="entry name" value="LRR_SD22"/>
    <property type="match status" value="2"/>
</dbReference>
<proteinExistence type="predicted"/>
<feature type="compositionally biased region" description="Basic and acidic residues" evidence="5">
    <location>
        <begin position="1465"/>
        <end position="1479"/>
    </location>
</feature>
<feature type="compositionally biased region" description="Polar residues" evidence="5">
    <location>
        <begin position="1454"/>
        <end position="1464"/>
    </location>
</feature>
<comment type="subcellular location">
    <subcellularLocation>
        <location evidence="1">Cytoplasm</location>
    </subcellularLocation>
</comment>
<evidence type="ECO:0000256" key="1">
    <source>
        <dbReference type="ARBA" id="ARBA00004496"/>
    </source>
</evidence>
<dbReference type="EMBL" id="JASJQH010000769">
    <property type="protein sequence ID" value="KAK9762964.1"/>
    <property type="molecule type" value="Genomic_DNA"/>
</dbReference>
<feature type="compositionally biased region" description="Polar residues" evidence="5">
    <location>
        <begin position="516"/>
        <end position="528"/>
    </location>
</feature>
<feature type="region of interest" description="Disordered" evidence="5">
    <location>
        <begin position="511"/>
        <end position="530"/>
    </location>
</feature>
<protein>
    <recommendedName>
        <fullName evidence="8">Serine/threonine-protein kinase 11-interacting protein</fullName>
    </recommendedName>
</protein>
<feature type="region of interest" description="Disordered" evidence="5">
    <location>
        <begin position="544"/>
        <end position="579"/>
    </location>
</feature>
<keyword evidence="2" id="KW-0963">Cytoplasm</keyword>
<reference evidence="6 7" key="1">
    <citation type="submission" date="2023-04" db="EMBL/GenBank/DDBJ databases">
        <title>Genome of Basidiobolus ranarum AG-B5.</title>
        <authorList>
            <person name="Stajich J.E."/>
            <person name="Carter-House D."/>
            <person name="Gryganskyi A."/>
        </authorList>
    </citation>
    <scope>NUCLEOTIDE SEQUENCE [LARGE SCALE GENOMIC DNA]</scope>
    <source>
        <strain evidence="6 7">AG-B5</strain>
    </source>
</reference>
<evidence type="ECO:0000313" key="7">
    <source>
        <dbReference type="Proteomes" id="UP001479436"/>
    </source>
</evidence>
<dbReference type="InterPro" id="IPR032675">
    <property type="entry name" value="LRR_dom_sf"/>
</dbReference>
<feature type="compositionally biased region" description="Low complexity" evidence="5">
    <location>
        <begin position="564"/>
        <end position="579"/>
    </location>
</feature>
<feature type="region of interest" description="Disordered" evidence="5">
    <location>
        <begin position="650"/>
        <end position="687"/>
    </location>
</feature>
<evidence type="ECO:0000313" key="6">
    <source>
        <dbReference type="EMBL" id="KAK9762964.1"/>
    </source>
</evidence>
<feature type="compositionally biased region" description="Basic and acidic residues" evidence="5">
    <location>
        <begin position="1490"/>
        <end position="1500"/>
    </location>
</feature>
<dbReference type="Gene3D" id="3.80.10.10">
    <property type="entry name" value="Ribonuclease Inhibitor"/>
    <property type="match status" value="2"/>
</dbReference>
<evidence type="ECO:0000256" key="4">
    <source>
        <dbReference type="ARBA" id="ARBA00022737"/>
    </source>
</evidence>
<feature type="region of interest" description="Disordered" evidence="5">
    <location>
        <begin position="1391"/>
        <end position="1503"/>
    </location>
</feature>
<comment type="caution">
    <text evidence="6">The sequence shown here is derived from an EMBL/GenBank/DDBJ whole genome shotgun (WGS) entry which is preliminary data.</text>
</comment>
<feature type="compositionally biased region" description="Low complexity" evidence="5">
    <location>
        <begin position="657"/>
        <end position="666"/>
    </location>
</feature>
<feature type="compositionally biased region" description="Polar residues" evidence="5">
    <location>
        <begin position="963"/>
        <end position="979"/>
    </location>
</feature>
<keyword evidence="4" id="KW-0677">Repeat</keyword>
<sequence>MNSPEEIVLACAKYLRTNEKYFRIKGKPTDEEDGDPTLFSSLTSAFTLGYVRPVNNPKERTCTVDPVKLGIILEKFEEYGLLTQGLPQFTPVSPAQSTHSVSSFASIASNFSNLSFLGWKKKEYTGLDAKLHFQTELEYVYQFFQKIPRLQIRRVDSNPNIQLELPTPISLGIFVNLVHLDLQKLPPRYFSNWNVVHSNLMSISCQGGIVDLYDLFVDTIGRDISVETNSSWPNLRSIDLSHNDLSGLTVEPILRITACESLNLSHNLLLSVPPALTELFRLKSLNLSHNMISNVSGIDHILGNISVLDLSHNKLKSLCGLQKLWSLMFINVRGNDIADIGEVGRLAELPSIQEIYVEGNPLTQKTDYRIQLFSIFLANELHILLDGTGPSFLENRNILTKSKVEPELESVIAVRVPTKYTRVSDSISEKTETDEIPTLKTRRNRPVVPKNRRKGKRVVDISSDRDSLDSILESPRFLNSPLPGRNTELMLTDEPDELECDHISQHGSFIDGSTLGKLSQSQPTSPTKQVKPFVHRLAELEGTIQTGRSELHIPTRGRHFQRDSQPSSPRSRSPASIRSSMSILTATNYNEDFRKKIEALRNEAGSTWLKIYSEIQHPTNATKRQTTPDSLVSNEDKFIAGTLPSKLTLVSSHTPVSNPNESISANEIEEEDVQSSNGSSSLKSKKSDAMMDVIPPTIVEFTPSDEVAKEPEPEVEVKKLPDGKQYRIKVIEYSSRVRSKRFIRVPAGDRILIISKSSFVEADPETWDIICQRGFQGLLRIESKQVGKVEQHLVFRLEFKYRRYDNPIFCDYQVIGDCGDAEKTLKSELEAIVKKNWEEGKGHEVYKQGKCLNCSWIGFLNLEDCQDRGGWLGIKKLNIGLSPATSESESDAKEKERKCPVCSGTFLVEFFGREEHEITQSSEAPIWAFTSSSNVANSDSPASNKAGFFDSWLTNPLVGLTNRSDTKSSVKSPESLTSTPEEKVLEKKSVEVLEKMEKVTGYSASLPPYRNISNAIRLYFQLSIIEEDTEKLITWIPSAYIPHAPTSVALPSMWSIMTSNNENVPKNSPTEKPIYIGLTNRSMYLFLPLNIPLPNSTSSVENNPGKHLKLLHAIPISLITRIDVGPNRQTLTIHLSLTSSDGNSSPIASLALPPHSITFLIRDRLICSDFLNALVEICYDHDIHVEEGKVKLVNHDIEWAVKNIRRQVLIDEVNYKLEKLPNHHLIGVDPASSQEVVVDKVTFDFFKIYHLVTRLIEQPSSPVTNTDPSYYDIEAFTMVGTEKYLYLCQERHDVWPPAITNISEIMDTPQNSSTTRKAEGRWGRKKTHPLMATLVEQYKRVEVLPVSWITEVERIKKGMNMIIGKEKEGVNVGCSATGWEVLIRITFEEQKQPSNPKLDSSLESTTTLQNSPSLIEESKNEPSPEETELTTKAEVQQPDLDLTLDCDNSHEESVTQSESTPENPKSSEEHAEHESKNDGEGDLDDITDVSQDKQLEHNPIEDQAANANQQISWCLLFPTQTSADEFIENLGDIWKKSMGTSLNLLE</sequence>
<dbReference type="PROSITE" id="PS51450">
    <property type="entry name" value="LRR"/>
    <property type="match status" value="3"/>
</dbReference>
<name>A0ABR2WNA7_9FUNG</name>
<organism evidence="6 7">
    <name type="scientific">Basidiobolus ranarum</name>
    <dbReference type="NCBI Taxonomy" id="34480"/>
    <lineage>
        <taxon>Eukaryota</taxon>
        <taxon>Fungi</taxon>
        <taxon>Fungi incertae sedis</taxon>
        <taxon>Zoopagomycota</taxon>
        <taxon>Entomophthoromycotina</taxon>
        <taxon>Basidiobolomycetes</taxon>
        <taxon>Basidiobolales</taxon>
        <taxon>Basidiobolaceae</taxon>
        <taxon>Basidiobolus</taxon>
    </lineage>
</organism>
<accession>A0ABR2WNA7</accession>
<evidence type="ECO:0000256" key="5">
    <source>
        <dbReference type="SAM" id="MobiDB-lite"/>
    </source>
</evidence>
<dbReference type="InterPro" id="IPR001611">
    <property type="entry name" value="Leu-rich_rpt"/>
</dbReference>
<keyword evidence="3" id="KW-0433">Leucine-rich repeat</keyword>
<keyword evidence="7" id="KW-1185">Reference proteome</keyword>
<dbReference type="PRINTS" id="PR00019">
    <property type="entry name" value="LEURICHRPT"/>
</dbReference>
<feature type="compositionally biased region" description="Polar residues" evidence="5">
    <location>
        <begin position="1392"/>
        <end position="1413"/>
    </location>
</feature>
<dbReference type="SUPFAM" id="SSF52075">
    <property type="entry name" value="Outer arm dynein light chain 1"/>
    <property type="match status" value="1"/>
</dbReference>
<dbReference type="PANTHER" id="PTHR15454">
    <property type="entry name" value="NISCHARIN RELATED"/>
    <property type="match status" value="1"/>
</dbReference>
<feature type="region of interest" description="Disordered" evidence="5">
    <location>
        <begin position="963"/>
        <end position="983"/>
    </location>
</feature>
<dbReference type="Pfam" id="PF13855">
    <property type="entry name" value="LRR_8"/>
    <property type="match status" value="1"/>
</dbReference>
<dbReference type="Proteomes" id="UP001479436">
    <property type="component" value="Unassembled WGS sequence"/>
</dbReference>
<evidence type="ECO:0000256" key="3">
    <source>
        <dbReference type="ARBA" id="ARBA00022614"/>
    </source>
</evidence>
<dbReference type="PANTHER" id="PTHR15454:SF69">
    <property type="entry name" value="SERINE_THREONINE-PROTEIN KINASE 11-INTERACTING PROTEIN"/>
    <property type="match status" value="1"/>
</dbReference>
<gene>
    <name evidence="6" type="ORF">K7432_010779</name>
</gene>